<dbReference type="AlphaFoldDB" id="A0A1W9YTN7"/>
<feature type="non-terminal residue" evidence="1">
    <location>
        <position position="1"/>
    </location>
</feature>
<reference evidence="1 2" key="1">
    <citation type="submission" date="2016-12" db="EMBL/GenBank/DDBJ databases">
        <title>The new phylogeny of genus Mycobacterium.</title>
        <authorList>
            <person name="Tortoli E."/>
            <person name="Trovato A."/>
            <person name="Cirillo D.M."/>
        </authorList>
    </citation>
    <scope>NUCLEOTIDE SEQUENCE [LARGE SCALE GENOMIC DNA]</scope>
    <source>
        <strain evidence="1 2">DSM 45069</strain>
    </source>
</reference>
<comment type="caution">
    <text evidence="1">The sequence shown here is derived from an EMBL/GenBank/DDBJ whole genome shotgun (WGS) entry which is preliminary data.</text>
</comment>
<feature type="non-terminal residue" evidence="1">
    <location>
        <position position="99"/>
    </location>
</feature>
<keyword evidence="2" id="KW-1185">Reference proteome</keyword>
<evidence type="ECO:0000313" key="1">
    <source>
        <dbReference type="EMBL" id="ORA03347.1"/>
    </source>
</evidence>
<proteinExistence type="predicted"/>
<dbReference type="Proteomes" id="UP000192707">
    <property type="component" value="Unassembled WGS sequence"/>
</dbReference>
<gene>
    <name evidence="1" type="ORF">BST14_28710</name>
</gene>
<accession>A0A1W9YTN7</accession>
<sequence>AVKDALAAEQKQLEKARNPIFAAPTWKATTAVGKTLAALNANTDAKKIETLAALSADESARLERLRADLSKNPTKAAAEQTVKADNVMRLITAVNSVVA</sequence>
<organism evidence="1 2">
    <name type="scientific">Mycobacterium arosiense ATCC BAA-1401 = DSM 45069</name>
    <dbReference type="NCBI Taxonomy" id="1265311"/>
    <lineage>
        <taxon>Bacteria</taxon>
        <taxon>Bacillati</taxon>
        <taxon>Actinomycetota</taxon>
        <taxon>Actinomycetes</taxon>
        <taxon>Mycobacteriales</taxon>
        <taxon>Mycobacteriaceae</taxon>
        <taxon>Mycobacterium</taxon>
        <taxon>Mycobacterium avium complex (MAC)</taxon>
    </lineage>
</organism>
<name>A0A1W9YTN7_MYCAI</name>
<protein>
    <submittedName>
        <fullName evidence="1">Uncharacterized protein</fullName>
    </submittedName>
</protein>
<dbReference type="EMBL" id="MVHG01000299">
    <property type="protein sequence ID" value="ORA03347.1"/>
    <property type="molecule type" value="Genomic_DNA"/>
</dbReference>
<evidence type="ECO:0000313" key="2">
    <source>
        <dbReference type="Proteomes" id="UP000192707"/>
    </source>
</evidence>